<dbReference type="InterPro" id="IPR018838">
    <property type="entry name" value="ZGRF1-like_N"/>
</dbReference>
<dbReference type="GO" id="GO:0005634">
    <property type="term" value="C:nucleus"/>
    <property type="evidence" value="ECO:0007669"/>
    <property type="project" value="TreeGrafter"/>
</dbReference>
<feature type="compositionally biased region" description="Basic and acidic residues" evidence="1">
    <location>
        <begin position="246"/>
        <end position="264"/>
    </location>
</feature>
<reference evidence="3" key="1">
    <citation type="journal article" date="2023" name="Mol. Phylogenet. Evol.">
        <title>Genome-scale phylogeny and comparative genomics of the fungal order Sordariales.</title>
        <authorList>
            <person name="Hensen N."/>
            <person name="Bonometti L."/>
            <person name="Westerberg I."/>
            <person name="Brannstrom I.O."/>
            <person name="Guillou S."/>
            <person name="Cros-Aarteil S."/>
            <person name="Calhoun S."/>
            <person name="Haridas S."/>
            <person name="Kuo A."/>
            <person name="Mondo S."/>
            <person name="Pangilinan J."/>
            <person name="Riley R."/>
            <person name="LaButti K."/>
            <person name="Andreopoulos B."/>
            <person name="Lipzen A."/>
            <person name="Chen C."/>
            <person name="Yan M."/>
            <person name="Daum C."/>
            <person name="Ng V."/>
            <person name="Clum A."/>
            <person name="Steindorff A."/>
            <person name="Ohm R.A."/>
            <person name="Martin F."/>
            <person name="Silar P."/>
            <person name="Natvig D.O."/>
            <person name="Lalanne C."/>
            <person name="Gautier V."/>
            <person name="Ament-Velasquez S.L."/>
            <person name="Kruys A."/>
            <person name="Hutchinson M.I."/>
            <person name="Powell A.J."/>
            <person name="Barry K."/>
            <person name="Miller A.N."/>
            <person name="Grigoriev I.V."/>
            <person name="Debuchy R."/>
            <person name="Gladieux P."/>
            <person name="Hiltunen Thoren M."/>
            <person name="Johannesson H."/>
        </authorList>
    </citation>
    <scope>NUCLEOTIDE SEQUENCE</scope>
    <source>
        <strain evidence="3">SMH4131-1</strain>
    </source>
</reference>
<sequence>MATSPSSATAGSSAPVLEFSCLFTHDLKRKQKRWQDGRLKYHTFNKRVMVYDERGNFVGDMHWRRDWEFDEGEEVELERGGVITQVGECVGRQNQDLSELLDKRAKEKEERQAKAASRPARPPVPMHTPLSIPRPQAPQELPQSRHRHLNQLLGTPTGHHGRALVPRESPFEQRHPANETPNGHLDPRAAKRRRYDDTPPSKMGYAQSLFGASLTLSGAPVSSAPARRQPAPRPQESFETSSPPVKETRHPDNDALAKHTDDMGIRITSENGVTRTSNAPRPQSSRPQRPSHDFSVASRTLGPNSRYLSNVSRQENASEGKQNSYTRKGMGSDPLVDNDLANTPMNTNYPSAFGAISSSIVPSPSINTGTAASPPKHVNSASFATSKTAPTKSKSKPIIVLDDTEEESDLRDNVSTTHGLNKRAGGSRPVASDMQKSGNTKKKTLPSPLILSRSLAPGLERVSSHETDPRAENEAPEEEPRTRLRLKSRPKRGLLVAAEIASKPHRSRQNRFHTGDDAEKRHEKRVGQPTLSFNAQPVVELRDLVEKSLPTLDDADPFASSPPGQGGITTRRSPSPPLRRQQRDIGFAEANVGNAIDLDTLDGNQQKHATSRPKPTKRTHE</sequence>
<feature type="compositionally biased region" description="Polar residues" evidence="1">
    <location>
        <begin position="297"/>
        <end position="326"/>
    </location>
</feature>
<dbReference type="AlphaFoldDB" id="A0AAE0J5W1"/>
<feature type="region of interest" description="Disordered" evidence="1">
    <location>
        <begin position="367"/>
        <end position="532"/>
    </location>
</feature>
<dbReference type="InterPro" id="IPR052800">
    <property type="entry name" value="DNA_Repair_Helicase_ZGRF1"/>
</dbReference>
<comment type="caution">
    <text evidence="3">The sequence shown here is derived from an EMBL/GenBank/DDBJ whole genome shotgun (WGS) entry which is preliminary data.</text>
</comment>
<dbReference type="PANTHER" id="PTHR28535:SF1">
    <property type="entry name" value="PROTEIN ZGRF1"/>
    <property type="match status" value="1"/>
</dbReference>
<dbReference type="EMBL" id="JAUEPO010000001">
    <property type="protein sequence ID" value="KAK3337543.1"/>
    <property type="molecule type" value="Genomic_DNA"/>
</dbReference>
<proteinExistence type="predicted"/>
<feature type="compositionally biased region" description="Polar residues" evidence="1">
    <location>
        <begin position="268"/>
        <end position="279"/>
    </location>
</feature>
<dbReference type="GO" id="GO:0035861">
    <property type="term" value="C:site of double-strand break"/>
    <property type="evidence" value="ECO:0007669"/>
    <property type="project" value="TreeGrafter"/>
</dbReference>
<evidence type="ECO:0000313" key="4">
    <source>
        <dbReference type="Proteomes" id="UP001286456"/>
    </source>
</evidence>
<protein>
    <recommendedName>
        <fullName evidence="2">5'-3' DNA helicase ZGRF1-like N-terminal domain-containing protein</fullName>
    </recommendedName>
</protein>
<organism evidence="3 4">
    <name type="scientific">Cercophora scortea</name>
    <dbReference type="NCBI Taxonomy" id="314031"/>
    <lineage>
        <taxon>Eukaryota</taxon>
        <taxon>Fungi</taxon>
        <taxon>Dikarya</taxon>
        <taxon>Ascomycota</taxon>
        <taxon>Pezizomycotina</taxon>
        <taxon>Sordariomycetes</taxon>
        <taxon>Sordariomycetidae</taxon>
        <taxon>Sordariales</taxon>
        <taxon>Lasiosphaeriaceae</taxon>
        <taxon>Cercophora</taxon>
    </lineage>
</organism>
<feature type="compositionally biased region" description="Basic and acidic residues" evidence="1">
    <location>
        <begin position="185"/>
        <end position="199"/>
    </location>
</feature>
<feature type="region of interest" description="Disordered" evidence="1">
    <location>
        <begin position="172"/>
        <end position="343"/>
    </location>
</feature>
<gene>
    <name evidence="3" type="ORF">B0T19DRAFT_472430</name>
</gene>
<feature type="region of interest" description="Disordered" evidence="1">
    <location>
        <begin position="105"/>
        <end position="143"/>
    </location>
</feature>
<dbReference type="Proteomes" id="UP001286456">
    <property type="component" value="Unassembled WGS sequence"/>
</dbReference>
<feature type="compositionally biased region" description="Basic and acidic residues" evidence="1">
    <location>
        <begin position="462"/>
        <end position="482"/>
    </location>
</feature>
<dbReference type="GO" id="GO:0006302">
    <property type="term" value="P:double-strand break repair"/>
    <property type="evidence" value="ECO:0007669"/>
    <property type="project" value="TreeGrafter"/>
</dbReference>
<feature type="compositionally biased region" description="Basic residues" evidence="1">
    <location>
        <begin position="483"/>
        <end position="492"/>
    </location>
</feature>
<reference evidence="3" key="2">
    <citation type="submission" date="2023-06" db="EMBL/GenBank/DDBJ databases">
        <authorList>
            <consortium name="Lawrence Berkeley National Laboratory"/>
            <person name="Haridas S."/>
            <person name="Hensen N."/>
            <person name="Bonometti L."/>
            <person name="Westerberg I."/>
            <person name="Brannstrom I.O."/>
            <person name="Guillou S."/>
            <person name="Cros-Aarteil S."/>
            <person name="Calhoun S."/>
            <person name="Kuo A."/>
            <person name="Mondo S."/>
            <person name="Pangilinan J."/>
            <person name="Riley R."/>
            <person name="Labutti K."/>
            <person name="Andreopoulos B."/>
            <person name="Lipzen A."/>
            <person name="Chen C."/>
            <person name="Yanf M."/>
            <person name="Daum C."/>
            <person name="Ng V."/>
            <person name="Clum A."/>
            <person name="Steindorff A."/>
            <person name="Ohm R."/>
            <person name="Martin F."/>
            <person name="Silar P."/>
            <person name="Natvig D."/>
            <person name="Lalanne C."/>
            <person name="Gautier V."/>
            <person name="Ament-Velasquez S.L."/>
            <person name="Kruys A."/>
            <person name="Hutchinson M.I."/>
            <person name="Powell A.J."/>
            <person name="Barry K."/>
            <person name="Miller A.N."/>
            <person name="Grigoriev I.V."/>
            <person name="Debuchy R."/>
            <person name="Gladieux P."/>
            <person name="Thoren M.H."/>
            <person name="Johannesson H."/>
        </authorList>
    </citation>
    <scope>NUCLEOTIDE SEQUENCE</scope>
    <source>
        <strain evidence="3">SMH4131-1</strain>
    </source>
</reference>
<dbReference type="Pfam" id="PF10382">
    <property type="entry name" value="ZGRF1-like_N"/>
    <property type="match status" value="1"/>
</dbReference>
<evidence type="ECO:0000259" key="2">
    <source>
        <dbReference type="Pfam" id="PF10382"/>
    </source>
</evidence>
<evidence type="ECO:0000313" key="3">
    <source>
        <dbReference type="EMBL" id="KAK3337543.1"/>
    </source>
</evidence>
<keyword evidence="4" id="KW-1185">Reference proteome</keyword>
<accession>A0AAE0J5W1</accession>
<feature type="domain" description="5'-3' DNA helicase ZGRF1-like N-terminal" evidence="2">
    <location>
        <begin position="16"/>
        <end position="97"/>
    </location>
</feature>
<dbReference type="PANTHER" id="PTHR28535">
    <property type="entry name" value="ZINC FINGER GRF-TYPE CONTAINING 1"/>
    <property type="match status" value="1"/>
</dbReference>
<evidence type="ECO:0000256" key="1">
    <source>
        <dbReference type="SAM" id="MobiDB-lite"/>
    </source>
</evidence>
<feature type="compositionally biased region" description="Low complexity" evidence="1">
    <location>
        <begin position="380"/>
        <end position="392"/>
    </location>
</feature>
<name>A0AAE0J5W1_9PEZI</name>
<feature type="compositionally biased region" description="Basic residues" evidence="1">
    <location>
        <begin position="609"/>
        <end position="621"/>
    </location>
</feature>
<feature type="region of interest" description="Disordered" evidence="1">
    <location>
        <begin position="550"/>
        <end position="621"/>
    </location>
</feature>
<feature type="non-terminal residue" evidence="3">
    <location>
        <position position="621"/>
    </location>
</feature>